<reference evidence="11 12" key="1">
    <citation type="journal article" date="2019" name="Nat. Microbiol.">
        <title>Mediterranean grassland soil C-N compound turnover is dependent on rainfall and depth, and is mediated by genomically divergent microorganisms.</title>
        <authorList>
            <person name="Diamond S."/>
            <person name="Andeer P.F."/>
            <person name="Li Z."/>
            <person name="Crits-Christoph A."/>
            <person name="Burstein D."/>
            <person name="Anantharaman K."/>
            <person name="Lane K.R."/>
            <person name="Thomas B.C."/>
            <person name="Pan C."/>
            <person name="Northen T.R."/>
            <person name="Banfield J.F."/>
        </authorList>
    </citation>
    <scope>NUCLEOTIDE SEQUENCE [LARGE SCALE GENOMIC DNA]</scope>
    <source>
        <strain evidence="11">WS_7</strain>
    </source>
</reference>
<keyword evidence="7" id="KW-0328">Glycosyltransferase</keyword>
<evidence type="ECO:0000259" key="10">
    <source>
        <dbReference type="Pfam" id="PF00156"/>
    </source>
</evidence>
<evidence type="ECO:0000313" key="12">
    <source>
        <dbReference type="Proteomes" id="UP000317366"/>
    </source>
</evidence>
<dbReference type="GO" id="GO:0003999">
    <property type="term" value="F:adenine phosphoribosyltransferase activity"/>
    <property type="evidence" value="ECO:0007669"/>
    <property type="project" value="UniProtKB-EC"/>
</dbReference>
<gene>
    <name evidence="11" type="ORF">E6K77_05230</name>
</gene>
<evidence type="ECO:0000256" key="7">
    <source>
        <dbReference type="ARBA" id="ARBA00022676"/>
    </source>
</evidence>
<dbReference type="GO" id="GO:0006168">
    <property type="term" value="P:adenine salvage"/>
    <property type="evidence" value="ECO:0007669"/>
    <property type="project" value="TreeGrafter"/>
</dbReference>
<comment type="caution">
    <text evidence="11">The sequence shown here is derived from an EMBL/GenBank/DDBJ whole genome shotgun (WGS) entry which is preliminary data.</text>
</comment>
<evidence type="ECO:0000256" key="5">
    <source>
        <dbReference type="ARBA" id="ARBA00011893"/>
    </source>
</evidence>
<dbReference type="InterPro" id="IPR000836">
    <property type="entry name" value="PRTase_dom"/>
</dbReference>
<sequence>MLARKPGKLPGSAAREEFTLEYGNESIETHHGLFAPGTRVLIADDVIATGGTALASLALLKTLELKPVGFAFVVEIAFLGGRAKLGSALPIHAVLSYDAAGEAVIRE</sequence>
<keyword evidence="6" id="KW-0963">Cytoplasm</keyword>
<evidence type="ECO:0000256" key="4">
    <source>
        <dbReference type="ARBA" id="ARBA00008391"/>
    </source>
</evidence>
<dbReference type="EMBL" id="VBOX01000058">
    <property type="protein sequence ID" value="TMQ63470.1"/>
    <property type="molecule type" value="Genomic_DNA"/>
</dbReference>
<protein>
    <recommendedName>
        <fullName evidence="5">adenine phosphoribosyltransferase</fullName>
        <ecNumber evidence="5">2.4.2.7</ecNumber>
    </recommendedName>
</protein>
<dbReference type="Pfam" id="PF00156">
    <property type="entry name" value="Pribosyltran"/>
    <property type="match status" value="1"/>
</dbReference>
<dbReference type="InterPro" id="IPR050054">
    <property type="entry name" value="UPRTase/APRTase"/>
</dbReference>
<evidence type="ECO:0000256" key="9">
    <source>
        <dbReference type="ARBA" id="ARBA00022726"/>
    </source>
</evidence>
<dbReference type="Proteomes" id="UP000317366">
    <property type="component" value="Unassembled WGS sequence"/>
</dbReference>
<dbReference type="InterPro" id="IPR029057">
    <property type="entry name" value="PRTase-like"/>
</dbReference>
<dbReference type="GO" id="GO:0044209">
    <property type="term" value="P:AMP salvage"/>
    <property type="evidence" value="ECO:0007669"/>
    <property type="project" value="TreeGrafter"/>
</dbReference>
<comment type="subcellular location">
    <subcellularLocation>
        <location evidence="2">Cytoplasm</location>
    </subcellularLocation>
</comment>
<dbReference type="Gene3D" id="3.40.50.2020">
    <property type="match status" value="1"/>
</dbReference>
<dbReference type="GO" id="GO:0016208">
    <property type="term" value="F:AMP binding"/>
    <property type="evidence" value="ECO:0007669"/>
    <property type="project" value="TreeGrafter"/>
</dbReference>
<evidence type="ECO:0000256" key="8">
    <source>
        <dbReference type="ARBA" id="ARBA00022679"/>
    </source>
</evidence>
<dbReference type="GO" id="GO:0005737">
    <property type="term" value="C:cytoplasm"/>
    <property type="evidence" value="ECO:0007669"/>
    <property type="project" value="UniProtKB-SubCell"/>
</dbReference>
<keyword evidence="9" id="KW-0660">Purine salvage</keyword>
<evidence type="ECO:0000256" key="2">
    <source>
        <dbReference type="ARBA" id="ARBA00004496"/>
    </source>
</evidence>
<organism evidence="11 12">
    <name type="scientific">Eiseniibacteriota bacterium</name>
    <dbReference type="NCBI Taxonomy" id="2212470"/>
    <lineage>
        <taxon>Bacteria</taxon>
        <taxon>Candidatus Eiseniibacteriota</taxon>
    </lineage>
</organism>
<name>A0A538TIL5_UNCEI</name>
<comment type="pathway">
    <text evidence="3">Purine metabolism; AMP biosynthesis via salvage pathway; AMP from adenine: step 1/1.</text>
</comment>
<evidence type="ECO:0000256" key="3">
    <source>
        <dbReference type="ARBA" id="ARBA00004659"/>
    </source>
</evidence>
<feature type="domain" description="Phosphoribosyltransferase" evidence="10">
    <location>
        <begin position="36"/>
        <end position="74"/>
    </location>
</feature>
<dbReference type="GO" id="GO:0002055">
    <property type="term" value="F:adenine binding"/>
    <property type="evidence" value="ECO:0007669"/>
    <property type="project" value="TreeGrafter"/>
</dbReference>
<proteinExistence type="inferred from homology"/>
<dbReference type="EC" id="2.4.2.7" evidence="5"/>
<comment type="similarity">
    <text evidence="4">Belongs to the purine/pyrimidine phosphoribosyltransferase family.</text>
</comment>
<dbReference type="AlphaFoldDB" id="A0A538TIL5"/>
<keyword evidence="8" id="KW-0808">Transferase</keyword>
<comment type="catalytic activity">
    <reaction evidence="1">
        <text>AMP + diphosphate = 5-phospho-alpha-D-ribose 1-diphosphate + adenine</text>
        <dbReference type="Rhea" id="RHEA:16609"/>
        <dbReference type="ChEBI" id="CHEBI:16708"/>
        <dbReference type="ChEBI" id="CHEBI:33019"/>
        <dbReference type="ChEBI" id="CHEBI:58017"/>
        <dbReference type="ChEBI" id="CHEBI:456215"/>
        <dbReference type="EC" id="2.4.2.7"/>
    </reaction>
</comment>
<dbReference type="SUPFAM" id="SSF53271">
    <property type="entry name" value="PRTase-like"/>
    <property type="match status" value="1"/>
</dbReference>
<accession>A0A538TIL5</accession>
<dbReference type="PANTHER" id="PTHR32315:SF3">
    <property type="entry name" value="ADENINE PHOSPHORIBOSYLTRANSFERASE"/>
    <property type="match status" value="1"/>
</dbReference>
<dbReference type="GO" id="GO:0006166">
    <property type="term" value="P:purine ribonucleoside salvage"/>
    <property type="evidence" value="ECO:0007669"/>
    <property type="project" value="UniProtKB-KW"/>
</dbReference>
<dbReference type="CDD" id="cd06223">
    <property type="entry name" value="PRTases_typeI"/>
    <property type="match status" value="1"/>
</dbReference>
<dbReference type="PANTHER" id="PTHR32315">
    <property type="entry name" value="ADENINE PHOSPHORIBOSYLTRANSFERASE"/>
    <property type="match status" value="1"/>
</dbReference>
<evidence type="ECO:0000313" key="11">
    <source>
        <dbReference type="EMBL" id="TMQ63470.1"/>
    </source>
</evidence>
<evidence type="ECO:0000256" key="1">
    <source>
        <dbReference type="ARBA" id="ARBA00000868"/>
    </source>
</evidence>
<evidence type="ECO:0000256" key="6">
    <source>
        <dbReference type="ARBA" id="ARBA00022490"/>
    </source>
</evidence>